<dbReference type="OrthoDB" id="271840at2157"/>
<name>A0A238YAT5_HALVU</name>
<organism evidence="1 2">
    <name type="scientific">Halorubrum vacuolatum</name>
    <name type="common">Natronobacterium vacuolatum</name>
    <dbReference type="NCBI Taxonomy" id="63740"/>
    <lineage>
        <taxon>Archaea</taxon>
        <taxon>Methanobacteriati</taxon>
        <taxon>Methanobacteriota</taxon>
        <taxon>Stenosarchaea group</taxon>
        <taxon>Halobacteria</taxon>
        <taxon>Halobacteriales</taxon>
        <taxon>Haloferacaceae</taxon>
        <taxon>Halorubrum</taxon>
    </lineage>
</organism>
<gene>
    <name evidence="1" type="ORF">SAMN06264855_1352</name>
</gene>
<proteinExistence type="predicted"/>
<dbReference type="InterPro" id="IPR058819">
    <property type="entry name" value="UvrD_dom-like"/>
</dbReference>
<dbReference type="AlphaFoldDB" id="A0A238YAT5"/>
<dbReference type="EMBL" id="FZNQ01000035">
    <property type="protein sequence ID" value="SNR67871.1"/>
    <property type="molecule type" value="Genomic_DNA"/>
</dbReference>
<accession>A0A238YAT5</accession>
<dbReference type="Pfam" id="PF26510">
    <property type="entry name" value="Halo_UvrD_like"/>
    <property type="match status" value="1"/>
</dbReference>
<dbReference type="RefSeq" id="WP_089386002.1">
    <property type="nucleotide sequence ID" value="NZ_FZNQ01000035.1"/>
</dbReference>
<dbReference type="Proteomes" id="UP000198397">
    <property type="component" value="Unassembled WGS sequence"/>
</dbReference>
<keyword evidence="2" id="KW-1185">Reference proteome</keyword>
<evidence type="ECO:0000313" key="1">
    <source>
        <dbReference type="EMBL" id="SNR67871.1"/>
    </source>
</evidence>
<evidence type="ECO:0000313" key="2">
    <source>
        <dbReference type="Proteomes" id="UP000198397"/>
    </source>
</evidence>
<protein>
    <submittedName>
        <fullName evidence="1">Uncharacterized protein</fullName>
    </submittedName>
</protein>
<sequence length="287" mass="31884">MQHKLTAYSLPFRVHVGQPETLWTTATRSRQPTTLIVTPVQLHKRNLETRLREQSRPMSSLLFRRLRGVAEDLLEAANKPAIAADRVDRLASLTEILTDPHRSVYDHLGAVIGEPLTAQIETVERARSELELVTGFHPRRMEWLADTVRSETRTASGLATIETLDLLAGVSQLHADLNNRLAADTAARETPTTRLASETTLLTRAIRELIADPGVWTAAYPTIERFVVAGASMLTAPLEDLLRAVVAQTDTDVHLHLRTASGPPIDEHLRRTKAVEEPGTQAVFAWR</sequence>
<reference evidence="1 2" key="1">
    <citation type="submission" date="2017-06" db="EMBL/GenBank/DDBJ databases">
        <authorList>
            <person name="Kim H.J."/>
            <person name="Triplett B.A."/>
        </authorList>
    </citation>
    <scope>NUCLEOTIDE SEQUENCE [LARGE SCALE GENOMIC DNA]</scope>
    <source>
        <strain evidence="1 2">DSM 8800</strain>
    </source>
</reference>